<dbReference type="SUPFAM" id="SSF55729">
    <property type="entry name" value="Acyl-CoA N-acyltransferases (Nat)"/>
    <property type="match status" value="1"/>
</dbReference>
<dbReference type="Proteomes" id="UP000707731">
    <property type="component" value="Unassembled WGS sequence"/>
</dbReference>
<feature type="region of interest" description="Disordered" evidence="1">
    <location>
        <begin position="1"/>
        <end position="23"/>
    </location>
</feature>
<evidence type="ECO:0000313" key="4">
    <source>
        <dbReference type="Proteomes" id="UP000707731"/>
    </source>
</evidence>
<feature type="domain" description="N-acetyltransferase" evidence="2">
    <location>
        <begin position="134"/>
        <end position="286"/>
    </location>
</feature>
<dbReference type="InterPro" id="IPR000182">
    <property type="entry name" value="GNAT_dom"/>
</dbReference>
<sequence length="286" mass="31426">MSEEISASQGDSDDPASHVRESREQAWSNYRVARIELTELRIRANLDGWPTWVHMLPGGKLERAERRLIRLRGKLSRHGVGAEERHWGPLSGGELPGTQGVVTLESTIAGLVRRYRPTAPAWAAELAAIARSGPQIREAAADGDRVQVHTLIQRLLTAVRLAPDEAAGEPLIRHLPGELRPIPAEVAALRRSGQPVTVAFEVRTSTIELETITITPGLRGMGLGSAELRYLCRAADEHRMRITGRLVPTYDDDSAVPTLAAWLRRHGFTVQERVGGRITREPGNPA</sequence>
<dbReference type="EMBL" id="JADLQN010000001">
    <property type="protein sequence ID" value="MBF6354206.1"/>
    <property type="molecule type" value="Genomic_DNA"/>
</dbReference>
<accession>A0ABS0D764</accession>
<dbReference type="RefSeq" id="WP_195001000.1">
    <property type="nucleotide sequence ID" value="NZ_JADLQN010000001.1"/>
</dbReference>
<comment type="caution">
    <text evidence="3">The sequence shown here is derived from an EMBL/GenBank/DDBJ whole genome shotgun (WGS) entry which is preliminary data.</text>
</comment>
<dbReference type="Gene3D" id="3.40.630.30">
    <property type="match status" value="1"/>
</dbReference>
<dbReference type="InterPro" id="IPR016181">
    <property type="entry name" value="Acyl_CoA_acyltransferase"/>
</dbReference>
<keyword evidence="4" id="KW-1185">Reference proteome</keyword>
<feature type="compositionally biased region" description="Polar residues" evidence="1">
    <location>
        <begin position="1"/>
        <end position="10"/>
    </location>
</feature>
<evidence type="ECO:0000259" key="2">
    <source>
        <dbReference type="PROSITE" id="PS51186"/>
    </source>
</evidence>
<proteinExistence type="predicted"/>
<reference evidence="3 4" key="1">
    <citation type="submission" date="2020-10" db="EMBL/GenBank/DDBJ databases">
        <title>Identification of Nocardia species via Next-generation sequencing and recognition of intraspecies genetic diversity.</title>
        <authorList>
            <person name="Li P."/>
            <person name="Li P."/>
            <person name="Lu B."/>
        </authorList>
    </citation>
    <scope>NUCLEOTIDE SEQUENCE [LARGE SCALE GENOMIC DNA]</scope>
    <source>
        <strain evidence="3 4">BJ06-0143</strain>
    </source>
</reference>
<dbReference type="PROSITE" id="PS51186">
    <property type="entry name" value="GNAT"/>
    <property type="match status" value="1"/>
</dbReference>
<evidence type="ECO:0000256" key="1">
    <source>
        <dbReference type="SAM" id="MobiDB-lite"/>
    </source>
</evidence>
<gene>
    <name evidence="3" type="ORF">IU449_06565</name>
</gene>
<protein>
    <recommendedName>
        <fullName evidence="2">N-acetyltransferase domain-containing protein</fullName>
    </recommendedName>
</protein>
<organism evidence="3 4">
    <name type="scientific">Nocardia higoensis</name>
    <dbReference type="NCBI Taxonomy" id="228599"/>
    <lineage>
        <taxon>Bacteria</taxon>
        <taxon>Bacillati</taxon>
        <taxon>Actinomycetota</taxon>
        <taxon>Actinomycetes</taxon>
        <taxon>Mycobacteriales</taxon>
        <taxon>Nocardiaceae</taxon>
        <taxon>Nocardia</taxon>
    </lineage>
</organism>
<evidence type="ECO:0000313" key="3">
    <source>
        <dbReference type="EMBL" id="MBF6354206.1"/>
    </source>
</evidence>
<name>A0ABS0D764_9NOCA</name>